<protein>
    <submittedName>
        <fullName evidence="4">DNA adenine methylase</fullName>
    </submittedName>
</protein>
<dbReference type="GO" id="GO:0032259">
    <property type="term" value="P:methylation"/>
    <property type="evidence" value="ECO:0007669"/>
    <property type="project" value="UniProtKB-KW"/>
</dbReference>
<keyword evidence="2" id="KW-0808">Transferase</keyword>
<evidence type="ECO:0000256" key="3">
    <source>
        <dbReference type="ARBA" id="ARBA00022691"/>
    </source>
</evidence>
<name>A0ABT5MA87_9GAMM</name>
<reference evidence="4 5" key="1">
    <citation type="submission" date="2023-02" db="EMBL/GenBank/DDBJ databases">
        <title>Entomopathogenic bacteria.</title>
        <authorList>
            <person name="Machado R.A."/>
        </authorList>
    </citation>
    <scope>NUCLEOTIDE SEQUENCE [LARGE SCALE GENOMIC DNA]</scope>
    <source>
        <strain evidence="4 5">XENO-7</strain>
    </source>
</reference>
<dbReference type="PIRSF" id="PIRSF000398">
    <property type="entry name" value="M_m6A_EcoRV"/>
    <property type="match status" value="1"/>
</dbReference>
<dbReference type="PANTHER" id="PTHR30481">
    <property type="entry name" value="DNA ADENINE METHYLASE"/>
    <property type="match status" value="1"/>
</dbReference>
<keyword evidence="3" id="KW-0949">S-adenosyl-L-methionine</keyword>
<dbReference type="InterPro" id="IPR012327">
    <property type="entry name" value="MeTrfase_D12"/>
</dbReference>
<dbReference type="Gene3D" id="3.40.50.150">
    <property type="entry name" value="Vaccinia Virus protein VP39"/>
    <property type="match status" value="2"/>
</dbReference>
<dbReference type="RefSeq" id="WP_273581305.1">
    <property type="nucleotide sequence ID" value="NZ_JAQRFO010000076.1"/>
</dbReference>
<evidence type="ECO:0000313" key="4">
    <source>
        <dbReference type="EMBL" id="MDC9623893.1"/>
    </source>
</evidence>
<comment type="caution">
    <text evidence="4">The sequence shown here is derived from an EMBL/GenBank/DDBJ whole genome shotgun (WGS) entry which is preliminary data.</text>
</comment>
<sequence>MDIKHPVIRYHGGKFRLASWIIGHFPQHRCYVEPFGGAASVLLRKNRSDAEVYNDLDDDVVNLFQVLRDPALSKQLIDACALTPYSRTEFRYAYEPTGDLVERARRLIVRATMGFGSAGATKGTTGFRLDTKRNSATAQKIWERAPDNLIAVAQRFLGVLVENRDAVKCMQDHDTKTTLHFVDPPYLPATRVMVGSYYRHEMDEDQHTQLLECVRSLTGMVIISGYDSSLYNNALSDWTKYTKTSAASGKSGSVKRMECLWMNDNVMNELQQVTDIEKAKAKIQARGQNAKFNDA</sequence>
<dbReference type="InterPro" id="IPR029063">
    <property type="entry name" value="SAM-dependent_MTases_sf"/>
</dbReference>
<dbReference type="SUPFAM" id="SSF53335">
    <property type="entry name" value="S-adenosyl-L-methionine-dependent methyltransferases"/>
    <property type="match status" value="1"/>
</dbReference>
<proteinExistence type="predicted"/>
<dbReference type="Pfam" id="PF02086">
    <property type="entry name" value="MethyltransfD12"/>
    <property type="match status" value="1"/>
</dbReference>
<dbReference type="Proteomes" id="UP001214757">
    <property type="component" value="Unassembled WGS sequence"/>
</dbReference>
<organism evidence="4 5">
    <name type="scientific">Xenorhabdus aichiensis</name>
    <dbReference type="NCBI Taxonomy" id="3025874"/>
    <lineage>
        <taxon>Bacteria</taxon>
        <taxon>Pseudomonadati</taxon>
        <taxon>Pseudomonadota</taxon>
        <taxon>Gammaproteobacteria</taxon>
        <taxon>Enterobacterales</taxon>
        <taxon>Morganellaceae</taxon>
        <taxon>Xenorhabdus</taxon>
    </lineage>
</organism>
<evidence type="ECO:0000256" key="2">
    <source>
        <dbReference type="ARBA" id="ARBA00022679"/>
    </source>
</evidence>
<gene>
    <name evidence="4" type="ORF">PSI22_20205</name>
</gene>
<dbReference type="EMBL" id="JAQRFO010000076">
    <property type="protein sequence ID" value="MDC9623893.1"/>
    <property type="molecule type" value="Genomic_DNA"/>
</dbReference>
<keyword evidence="1 4" id="KW-0489">Methyltransferase</keyword>
<accession>A0ABT5MA87</accession>
<dbReference type="GO" id="GO:0008168">
    <property type="term" value="F:methyltransferase activity"/>
    <property type="evidence" value="ECO:0007669"/>
    <property type="project" value="UniProtKB-KW"/>
</dbReference>
<dbReference type="PRINTS" id="PR00505">
    <property type="entry name" value="D12N6MTFRASE"/>
</dbReference>
<evidence type="ECO:0000313" key="5">
    <source>
        <dbReference type="Proteomes" id="UP001214757"/>
    </source>
</evidence>
<keyword evidence="5" id="KW-1185">Reference proteome</keyword>
<dbReference type="InterPro" id="IPR012263">
    <property type="entry name" value="M_m6A_EcoRV"/>
</dbReference>
<dbReference type="PANTHER" id="PTHR30481:SF4">
    <property type="entry name" value="SITE-SPECIFIC DNA-METHYLTRANSFERASE (ADENINE-SPECIFIC)"/>
    <property type="match status" value="1"/>
</dbReference>
<evidence type="ECO:0000256" key="1">
    <source>
        <dbReference type="ARBA" id="ARBA00022603"/>
    </source>
</evidence>